<evidence type="ECO:0000313" key="4">
    <source>
        <dbReference type="Proteomes" id="UP000243459"/>
    </source>
</evidence>
<dbReference type="Gene3D" id="1.10.110.10">
    <property type="entry name" value="Plant lipid-transfer and hydrophobic proteins"/>
    <property type="match status" value="1"/>
</dbReference>
<evidence type="ECO:0000259" key="2">
    <source>
        <dbReference type="Pfam" id="PF14368"/>
    </source>
</evidence>
<accession>A0A5P1FJF2</accession>
<dbReference type="InterPro" id="IPR036312">
    <property type="entry name" value="Bifun_inhib/LTP/seed_sf"/>
</dbReference>
<reference evidence="4" key="1">
    <citation type="journal article" date="2017" name="Nat. Commun.">
        <title>The asparagus genome sheds light on the origin and evolution of a young Y chromosome.</title>
        <authorList>
            <person name="Harkess A."/>
            <person name="Zhou J."/>
            <person name="Xu C."/>
            <person name="Bowers J.E."/>
            <person name="Van der Hulst R."/>
            <person name="Ayyampalayam S."/>
            <person name="Mercati F."/>
            <person name="Riccardi P."/>
            <person name="McKain M.R."/>
            <person name="Kakrana A."/>
            <person name="Tang H."/>
            <person name="Ray J."/>
            <person name="Groenendijk J."/>
            <person name="Arikit S."/>
            <person name="Mathioni S.M."/>
            <person name="Nakano M."/>
            <person name="Shan H."/>
            <person name="Telgmann-Rauber A."/>
            <person name="Kanno A."/>
            <person name="Yue Z."/>
            <person name="Chen H."/>
            <person name="Li W."/>
            <person name="Chen Y."/>
            <person name="Xu X."/>
            <person name="Zhang Y."/>
            <person name="Luo S."/>
            <person name="Chen H."/>
            <person name="Gao J."/>
            <person name="Mao Z."/>
            <person name="Pires J.C."/>
            <person name="Luo M."/>
            <person name="Kudrna D."/>
            <person name="Wing R.A."/>
            <person name="Meyers B.C."/>
            <person name="Yi K."/>
            <person name="Kong H."/>
            <person name="Lavrijsen P."/>
            <person name="Sunseri F."/>
            <person name="Falavigna A."/>
            <person name="Ye Y."/>
            <person name="Leebens-Mack J.H."/>
            <person name="Chen G."/>
        </authorList>
    </citation>
    <scope>NUCLEOTIDE SEQUENCE [LARGE SCALE GENOMIC DNA]</scope>
    <source>
        <strain evidence="4">cv. DH0086</strain>
    </source>
</reference>
<keyword evidence="4" id="KW-1185">Reference proteome</keyword>
<dbReference type="EMBL" id="CM007382">
    <property type="protein sequence ID" value="ONK78446.1"/>
    <property type="molecule type" value="Genomic_DNA"/>
</dbReference>
<dbReference type="OMA" id="IKECGQY"/>
<dbReference type="InterPro" id="IPR016140">
    <property type="entry name" value="Bifunc_inhib/LTP/seed_store"/>
</dbReference>
<dbReference type="Gramene" id="ONK78446">
    <property type="protein sequence ID" value="ONK78446"/>
    <property type="gene ID" value="A4U43_C02F18870"/>
</dbReference>
<gene>
    <name evidence="3" type="ORF">A4U43_C02F18870</name>
</gene>
<evidence type="ECO:0000256" key="1">
    <source>
        <dbReference type="SAM" id="SignalP"/>
    </source>
</evidence>
<feature type="chain" id="PRO_5024441710" description="Bifunctional inhibitor/plant lipid transfer protein/seed storage helical domain-containing protein" evidence="1">
    <location>
        <begin position="27"/>
        <end position="108"/>
    </location>
</feature>
<dbReference type="SUPFAM" id="SSF47699">
    <property type="entry name" value="Bifunctional inhibitor/lipid-transfer protein/seed storage 2S albumin"/>
    <property type="match status" value="1"/>
</dbReference>
<dbReference type="PANTHER" id="PTHR33286:SF1">
    <property type="entry name" value="OS01G0800600 PROTEIN"/>
    <property type="match status" value="1"/>
</dbReference>
<sequence>MAKLNILIFLALAIVASSLFTEQANADCNVDLNALSDKCTKFVKKGEPPVLPSDDCCRMIQKADAHCVCTKITPDLENTVSMPLAIMAASFCGNPAPHGTICGSVKIP</sequence>
<feature type="signal peptide" evidence="1">
    <location>
        <begin position="1"/>
        <end position="26"/>
    </location>
</feature>
<protein>
    <recommendedName>
        <fullName evidence="2">Bifunctional inhibitor/plant lipid transfer protein/seed storage helical domain-containing protein</fullName>
    </recommendedName>
</protein>
<organism evidence="3 4">
    <name type="scientific">Asparagus officinalis</name>
    <name type="common">Garden asparagus</name>
    <dbReference type="NCBI Taxonomy" id="4686"/>
    <lineage>
        <taxon>Eukaryota</taxon>
        <taxon>Viridiplantae</taxon>
        <taxon>Streptophyta</taxon>
        <taxon>Embryophyta</taxon>
        <taxon>Tracheophyta</taxon>
        <taxon>Spermatophyta</taxon>
        <taxon>Magnoliopsida</taxon>
        <taxon>Liliopsida</taxon>
        <taxon>Asparagales</taxon>
        <taxon>Asparagaceae</taxon>
        <taxon>Asparagoideae</taxon>
        <taxon>Asparagus</taxon>
    </lineage>
</organism>
<dbReference type="Proteomes" id="UP000243459">
    <property type="component" value="Chromosome 2"/>
</dbReference>
<feature type="domain" description="Bifunctional inhibitor/plant lipid transfer protein/seed storage helical" evidence="2">
    <location>
        <begin position="12"/>
        <end position="102"/>
    </location>
</feature>
<dbReference type="Pfam" id="PF14368">
    <property type="entry name" value="LTP_2"/>
    <property type="match status" value="1"/>
</dbReference>
<dbReference type="OrthoDB" id="678486at2759"/>
<name>A0A5P1FJF2_ASPOF</name>
<dbReference type="AlphaFoldDB" id="A0A5P1FJF2"/>
<evidence type="ECO:0000313" key="3">
    <source>
        <dbReference type="EMBL" id="ONK78446.1"/>
    </source>
</evidence>
<proteinExistence type="predicted"/>
<keyword evidence="1" id="KW-0732">Signal</keyword>
<dbReference type="PANTHER" id="PTHR33286">
    <property type="entry name" value="BIFUNCTIONAL INHIBITOR/LIPID-TRANSFER PROTEIN/SEED STORAGE 2S ALBUMIN SUPERFAMILY PROTEIN"/>
    <property type="match status" value="1"/>
</dbReference>